<sequence length="55" mass="6583">MEMNGSGISWRRNLMDMEKIIVEDLIEVISQSHHNPNFDDKWRWMNSDEGVYTVK</sequence>
<organism evidence="1 2">
    <name type="scientific">Flemingia macrophylla</name>
    <dbReference type="NCBI Taxonomy" id="520843"/>
    <lineage>
        <taxon>Eukaryota</taxon>
        <taxon>Viridiplantae</taxon>
        <taxon>Streptophyta</taxon>
        <taxon>Embryophyta</taxon>
        <taxon>Tracheophyta</taxon>
        <taxon>Spermatophyta</taxon>
        <taxon>Magnoliopsida</taxon>
        <taxon>eudicotyledons</taxon>
        <taxon>Gunneridae</taxon>
        <taxon>Pentapetalae</taxon>
        <taxon>rosids</taxon>
        <taxon>fabids</taxon>
        <taxon>Fabales</taxon>
        <taxon>Fabaceae</taxon>
        <taxon>Papilionoideae</taxon>
        <taxon>50 kb inversion clade</taxon>
        <taxon>NPAAA clade</taxon>
        <taxon>indigoferoid/millettioid clade</taxon>
        <taxon>Phaseoleae</taxon>
        <taxon>Flemingia</taxon>
    </lineage>
</organism>
<evidence type="ECO:0000313" key="1">
    <source>
        <dbReference type="EMBL" id="KAL2323139.1"/>
    </source>
</evidence>
<evidence type="ECO:0000313" key="2">
    <source>
        <dbReference type="Proteomes" id="UP001603857"/>
    </source>
</evidence>
<gene>
    <name evidence="1" type="ORF">Fmac_027518</name>
</gene>
<keyword evidence="2" id="KW-1185">Reference proteome</keyword>
<dbReference type="EMBL" id="JBGMDY010000009">
    <property type="protein sequence ID" value="KAL2323139.1"/>
    <property type="molecule type" value="Genomic_DNA"/>
</dbReference>
<proteinExistence type="predicted"/>
<protein>
    <submittedName>
        <fullName evidence="1">Uncharacterized protein</fullName>
    </submittedName>
</protein>
<dbReference type="AlphaFoldDB" id="A0ABD1LHZ5"/>
<comment type="caution">
    <text evidence="1">The sequence shown here is derived from an EMBL/GenBank/DDBJ whole genome shotgun (WGS) entry which is preliminary data.</text>
</comment>
<accession>A0ABD1LHZ5</accession>
<reference evidence="1 2" key="1">
    <citation type="submission" date="2024-08" db="EMBL/GenBank/DDBJ databases">
        <title>Insights into the chromosomal genome structure of Flemingia macrophylla.</title>
        <authorList>
            <person name="Ding Y."/>
            <person name="Zhao Y."/>
            <person name="Bi W."/>
            <person name="Wu M."/>
            <person name="Zhao G."/>
            <person name="Gong Y."/>
            <person name="Li W."/>
            <person name="Zhang P."/>
        </authorList>
    </citation>
    <scope>NUCLEOTIDE SEQUENCE [LARGE SCALE GENOMIC DNA]</scope>
    <source>
        <strain evidence="1">DYQJB</strain>
        <tissue evidence="1">Leaf</tissue>
    </source>
</reference>
<name>A0ABD1LHZ5_9FABA</name>
<dbReference type="Proteomes" id="UP001603857">
    <property type="component" value="Unassembled WGS sequence"/>
</dbReference>